<keyword evidence="6" id="KW-1133">Transmembrane helix</keyword>
<comment type="catalytic activity">
    <reaction evidence="4">
        <text>DNA(n) + a 2'-deoxyribonucleoside 5'-triphosphate = DNA(n+1) + diphosphate</text>
        <dbReference type="Rhea" id="RHEA:22508"/>
        <dbReference type="Rhea" id="RHEA-COMP:17339"/>
        <dbReference type="Rhea" id="RHEA-COMP:17340"/>
        <dbReference type="ChEBI" id="CHEBI:33019"/>
        <dbReference type="ChEBI" id="CHEBI:61560"/>
        <dbReference type="ChEBI" id="CHEBI:173112"/>
        <dbReference type="EC" id="2.7.7.7"/>
    </reaction>
</comment>
<dbReference type="InterPro" id="IPR013520">
    <property type="entry name" value="Ribonucl_H"/>
</dbReference>
<accession>A0A6P0CHG4</accession>
<reference evidence="8 9" key="1">
    <citation type="submission" date="2020-01" db="EMBL/GenBank/DDBJ databases">
        <title>Sulfitobacter sediminilitoris sp. nov., isolated from a tidal flat.</title>
        <authorList>
            <person name="Park S."/>
            <person name="Yoon J.-H."/>
        </authorList>
    </citation>
    <scope>NUCLEOTIDE SEQUENCE [LARGE SCALE GENOMIC DNA]</scope>
    <source>
        <strain evidence="8 9">JBTF-M27</strain>
    </source>
</reference>
<feature type="transmembrane region" description="Helical" evidence="6">
    <location>
        <begin position="46"/>
        <end position="68"/>
    </location>
</feature>
<dbReference type="PROSITE" id="PS51257">
    <property type="entry name" value="PROKAR_LIPOPROTEIN"/>
    <property type="match status" value="1"/>
</dbReference>
<keyword evidence="8" id="KW-0378">Hydrolase</keyword>
<name>A0A6P0CHG4_9RHOB</name>
<evidence type="ECO:0000313" key="8">
    <source>
        <dbReference type="EMBL" id="NEK24738.1"/>
    </source>
</evidence>
<keyword evidence="6" id="KW-0812">Transmembrane</keyword>
<dbReference type="SUPFAM" id="SSF53098">
    <property type="entry name" value="Ribonuclease H-like"/>
    <property type="match status" value="1"/>
</dbReference>
<dbReference type="InterPro" id="IPR006054">
    <property type="entry name" value="DnaQ"/>
</dbReference>
<dbReference type="Proteomes" id="UP000468591">
    <property type="component" value="Unassembled WGS sequence"/>
</dbReference>
<protein>
    <recommendedName>
        <fullName evidence="1">DNA-directed DNA polymerase</fullName>
        <ecNumber evidence="1">2.7.7.7</ecNumber>
    </recommendedName>
</protein>
<dbReference type="FunFam" id="3.30.420.10:FF:000045">
    <property type="entry name" value="3'-5' exonuclease DinG"/>
    <property type="match status" value="1"/>
</dbReference>
<evidence type="ECO:0000256" key="3">
    <source>
        <dbReference type="ARBA" id="ARBA00026073"/>
    </source>
</evidence>
<comment type="caution">
    <text evidence="8">The sequence shown here is derived from an EMBL/GenBank/DDBJ whole genome shotgun (WGS) entry which is preliminary data.</text>
</comment>
<dbReference type="GO" id="GO:0045004">
    <property type="term" value="P:DNA replication proofreading"/>
    <property type="evidence" value="ECO:0007669"/>
    <property type="project" value="TreeGrafter"/>
</dbReference>
<dbReference type="InterPro" id="IPR036397">
    <property type="entry name" value="RNaseH_sf"/>
</dbReference>
<evidence type="ECO:0000256" key="4">
    <source>
        <dbReference type="ARBA" id="ARBA00049244"/>
    </source>
</evidence>
<dbReference type="InterPro" id="IPR012337">
    <property type="entry name" value="RNaseH-like_sf"/>
</dbReference>
<feature type="region of interest" description="Disordered" evidence="5">
    <location>
        <begin position="465"/>
        <end position="491"/>
    </location>
</feature>
<dbReference type="EMBL" id="JAABNT010000021">
    <property type="protein sequence ID" value="NEK24738.1"/>
    <property type="molecule type" value="Genomic_DNA"/>
</dbReference>
<organism evidence="8 9">
    <name type="scientific">Sulfitobacter sediminilitoris</name>
    <dbReference type="NCBI Taxonomy" id="2698830"/>
    <lineage>
        <taxon>Bacteria</taxon>
        <taxon>Pseudomonadati</taxon>
        <taxon>Pseudomonadota</taxon>
        <taxon>Alphaproteobacteria</taxon>
        <taxon>Rhodobacterales</taxon>
        <taxon>Roseobacteraceae</taxon>
        <taxon>Sulfitobacter</taxon>
    </lineage>
</organism>
<feature type="transmembrane region" description="Helical" evidence="6">
    <location>
        <begin position="12"/>
        <end position="34"/>
    </location>
</feature>
<comment type="function">
    <text evidence="2">DNA polymerase III is a complex, multichain enzyme responsible for most of the replicative synthesis in bacteria. The epsilon subunit contain the editing function and is a proofreading 3'-5' exonuclease.</text>
</comment>
<dbReference type="Gene3D" id="3.30.420.10">
    <property type="entry name" value="Ribonuclease H-like superfamily/Ribonuclease H"/>
    <property type="match status" value="1"/>
</dbReference>
<keyword evidence="9" id="KW-1185">Reference proteome</keyword>
<dbReference type="Pfam" id="PF00929">
    <property type="entry name" value="RNase_T"/>
    <property type="match status" value="1"/>
</dbReference>
<dbReference type="GO" id="GO:0003887">
    <property type="term" value="F:DNA-directed DNA polymerase activity"/>
    <property type="evidence" value="ECO:0007669"/>
    <property type="project" value="UniProtKB-EC"/>
</dbReference>
<sequence>MFARLSLRFRIFLFFCLLAAGGAALACASLYLGWSRAENVLPTAPFLTAFVIFAFLNTGLAVAVWLLFDENVAKPINRLAADLRLRAHSGVNAEVETQAARYLGDLAPAANAVSTALSSTVIDTAKQVARETERLKAETAQLTALLTEIPVATILVNTADEIVLYDGQAAEVLSTIAPARLKAPLTDYFDSTDLLSAQEEMIKRGAEVSFVLQDHSRKLRFDAKMKALETDGYILVINVGEGAQKFIEARPLVFDFDLLNKSEATEIHDTALRNLCFVAFDTEATGLSVEKDDVVQLGAVRVLNGRIVHGEVVDTYVNPGRPIPPASTLIHQVTDGDVAGAPDFATAGRNFHHFARDAVLVAHNAPFDIGLLRRCASDMGVDWSHPVLDTVLLSAAVFGTTEDHSLDALCERLSILIPPDLRHTAIGDAQATAQVLVKLIPLLEGKGLVRFGQVIAETQRHGRLLKDLNKRQSEKPVDGTNVGRPSQTGQS</sequence>
<evidence type="ECO:0000259" key="7">
    <source>
        <dbReference type="SMART" id="SM00479"/>
    </source>
</evidence>
<keyword evidence="6" id="KW-0472">Membrane</keyword>
<dbReference type="GO" id="GO:0008408">
    <property type="term" value="F:3'-5' exonuclease activity"/>
    <property type="evidence" value="ECO:0007669"/>
    <property type="project" value="TreeGrafter"/>
</dbReference>
<gene>
    <name evidence="8" type="ORF">GV827_20405</name>
</gene>
<dbReference type="GO" id="GO:0003677">
    <property type="term" value="F:DNA binding"/>
    <property type="evidence" value="ECO:0007669"/>
    <property type="project" value="InterPro"/>
</dbReference>
<feature type="compositionally biased region" description="Basic and acidic residues" evidence="5">
    <location>
        <begin position="465"/>
        <end position="477"/>
    </location>
</feature>
<dbReference type="GO" id="GO:0005829">
    <property type="term" value="C:cytosol"/>
    <property type="evidence" value="ECO:0007669"/>
    <property type="project" value="TreeGrafter"/>
</dbReference>
<dbReference type="EC" id="2.7.7.7" evidence="1"/>
<dbReference type="CDD" id="cd06127">
    <property type="entry name" value="DEDDh"/>
    <property type="match status" value="1"/>
</dbReference>
<feature type="domain" description="Exonuclease" evidence="7">
    <location>
        <begin position="276"/>
        <end position="445"/>
    </location>
</feature>
<dbReference type="PANTHER" id="PTHR30231">
    <property type="entry name" value="DNA POLYMERASE III SUBUNIT EPSILON"/>
    <property type="match status" value="1"/>
</dbReference>
<dbReference type="PANTHER" id="PTHR30231:SF41">
    <property type="entry name" value="DNA POLYMERASE III SUBUNIT EPSILON"/>
    <property type="match status" value="1"/>
</dbReference>
<evidence type="ECO:0000256" key="5">
    <source>
        <dbReference type="SAM" id="MobiDB-lite"/>
    </source>
</evidence>
<dbReference type="NCBIfam" id="TIGR00573">
    <property type="entry name" value="dnaq"/>
    <property type="match status" value="1"/>
</dbReference>
<comment type="subunit">
    <text evidence="3">DNA polymerase III contains a core (composed of alpha, epsilon and theta chains) that associates with a tau subunit. This core dimerizes to form the POLIII' complex. PolIII' associates with the gamma complex (composed of gamma, delta, delta', psi and chi chains) and with the beta chain to form the complete DNA polymerase III complex.</text>
</comment>
<proteinExistence type="predicted"/>
<evidence type="ECO:0000313" key="9">
    <source>
        <dbReference type="Proteomes" id="UP000468591"/>
    </source>
</evidence>
<dbReference type="SMART" id="SM00479">
    <property type="entry name" value="EXOIII"/>
    <property type="match status" value="1"/>
</dbReference>
<keyword evidence="8" id="KW-0269">Exonuclease</keyword>
<keyword evidence="8" id="KW-0540">Nuclease</keyword>
<evidence type="ECO:0000256" key="2">
    <source>
        <dbReference type="ARBA" id="ARBA00025483"/>
    </source>
</evidence>
<evidence type="ECO:0000256" key="6">
    <source>
        <dbReference type="SAM" id="Phobius"/>
    </source>
</evidence>
<dbReference type="RefSeq" id="WP_164355662.1">
    <property type="nucleotide sequence ID" value="NZ_JAABNT010000021.1"/>
</dbReference>
<dbReference type="AlphaFoldDB" id="A0A6P0CHG4"/>
<evidence type="ECO:0000256" key="1">
    <source>
        <dbReference type="ARBA" id="ARBA00012417"/>
    </source>
</evidence>